<feature type="transmembrane region" description="Helical" evidence="1">
    <location>
        <begin position="38"/>
        <end position="54"/>
    </location>
</feature>
<evidence type="ECO:0000256" key="1">
    <source>
        <dbReference type="SAM" id="Phobius"/>
    </source>
</evidence>
<protein>
    <submittedName>
        <fullName evidence="2">TIGR03790 family protein</fullName>
    </submittedName>
</protein>
<dbReference type="AlphaFoldDB" id="A0A1H7V545"/>
<gene>
    <name evidence="2" type="ORF">SAMN04489760_10311</name>
</gene>
<dbReference type="NCBIfam" id="TIGR03790">
    <property type="entry name" value="TIGR03790 family protein"/>
    <property type="match status" value="1"/>
</dbReference>
<keyword evidence="1" id="KW-0472">Membrane</keyword>
<dbReference type="RefSeq" id="WP_139198193.1">
    <property type="nucleotide sequence ID" value="NZ_FOBS01000003.1"/>
</dbReference>
<dbReference type="Proteomes" id="UP000198744">
    <property type="component" value="Unassembled WGS sequence"/>
</dbReference>
<dbReference type="STRING" id="43775.SAMN04489760_10311"/>
<name>A0A1H7V545_9BACT</name>
<evidence type="ECO:0000313" key="3">
    <source>
        <dbReference type="Proteomes" id="UP000198744"/>
    </source>
</evidence>
<keyword evidence="3" id="KW-1185">Reference proteome</keyword>
<dbReference type="OrthoDB" id="9771443at2"/>
<keyword evidence="1" id="KW-1133">Transmembrane helix</keyword>
<accession>A0A1H7V545</accession>
<dbReference type="EMBL" id="FOBS01000003">
    <property type="protein sequence ID" value="SEM04008.1"/>
    <property type="molecule type" value="Genomic_DNA"/>
</dbReference>
<organism evidence="2 3">
    <name type="scientific">Syntrophus gentianae</name>
    <dbReference type="NCBI Taxonomy" id="43775"/>
    <lineage>
        <taxon>Bacteria</taxon>
        <taxon>Pseudomonadati</taxon>
        <taxon>Thermodesulfobacteriota</taxon>
        <taxon>Syntrophia</taxon>
        <taxon>Syntrophales</taxon>
        <taxon>Syntrophaceae</taxon>
        <taxon>Syntrophus</taxon>
    </lineage>
</organism>
<dbReference type="InterPro" id="IPR022265">
    <property type="entry name" value="CHP03790"/>
</dbReference>
<sequence length="458" mass="52139">MYRSQAFFMIKISNSYNRFFPSVPGCTDSSRSRRKAHFLRIFLLVILTFFAFRLDGQALVADELLIVANSAVPEGVGLARYYMEKRAVPSANLLMVKTSVNEQIGRSEYNQQIADPVRKYLEKNDPEGRRFKCIVLMYGMPLRVLPPPLSQVESSDLKKLQATLKEWTEKEKPPGQKPLEKSKEFQAKSAELKKKIQVLTKAHWRASVDSELALVREKSYDLEGWLPNRFFVSFRGKKIKNMPQSAILVSRLEGPTPAIVRRIIDDSLYAEEQGLPGKAYFDTRWPEKNQPKKDQKLSAYEQYDQAIHNTARIVRKSGRLPVVVDDRPTLFQPGEAPDASLYCGWYSLGKYIDAFTWVRGAVGYHVASSECTTLKKPDSKVWCKVMLEKGVAATVGPVAEPYLQSFPVPEVFFGCLLDGRVPLAECYGLSNPFWSWQQVLIGDPLYRPFLRRGFPTKS</sequence>
<keyword evidence="1" id="KW-0812">Transmembrane</keyword>
<proteinExistence type="predicted"/>
<evidence type="ECO:0000313" key="2">
    <source>
        <dbReference type="EMBL" id="SEM04008.1"/>
    </source>
</evidence>
<reference evidence="2 3" key="1">
    <citation type="submission" date="2016-10" db="EMBL/GenBank/DDBJ databases">
        <authorList>
            <person name="de Groot N.N."/>
        </authorList>
    </citation>
    <scope>NUCLEOTIDE SEQUENCE [LARGE SCALE GENOMIC DNA]</scope>
    <source>
        <strain evidence="2 3">DSM 8423</strain>
    </source>
</reference>